<organism evidence="1">
    <name type="scientific">uncultured marine virus</name>
    <dbReference type="NCBI Taxonomy" id="186617"/>
    <lineage>
        <taxon>Viruses</taxon>
        <taxon>environmental samples</taxon>
    </lineage>
</organism>
<reference evidence="1" key="1">
    <citation type="journal article" date="2015" name="Front. Microbiol.">
        <title>Combining genomic sequencing methods to explore viral diversity and reveal potential virus-host interactions.</title>
        <authorList>
            <person name="Chow C.E."/>
            <person name="Winget D.M."/>
            <person name="White R.A.III."/>
            <person name="Hallam S.J."/>
            <person name="Suttle C.A."/>
        </authorList>
    </citation>
    <scope>NUCLEOTIDE SEQUENCE</scope>
    <source>
        <strain evidence="1">H4084972</strain>
    </source>
</reference>
<name>A0A0F7L7C5_9VIRU</name>
<protein>
    <submittedName>
        <fullName evidence="1">Uncharacterized protein</fullName>
    </submittedName>
</protein>
<evidence type="ECO:0000313" key="1">
    <source>
        <dbReference type="EMBL" id="AKH47342.1"/>
    </source>
</evidence>
<accession>A0A0F7L7C5</accession>
<proteinExistence type="predicted"/>
<dbReference type="EMBL" id="KR029592">
    <property type="protein sequence ID" value="AKH47342.1"/>
    <property type="molecule type" value="Genomic_DNA"/>
</dbReference>
<reference evidence="1" key="2">
    <citation type="submission" date="2015-03" db="EMBL/GenBank/DDBJ databases">
        <authorList>
            <person name="Chow C.-E.T."/>
            <person name="Winget D.M."/>
            <person name="White R.A.III."/>
            <person name="Hallam S.J."/>
            <person name="Suttle C.A."/>
        </authorList>
    </citation>
    <scope>NUCLEOTIDE SEQUENCE</scope>
    <source>
        <strain evidence="1">H4084972</strain>
    </source>
</reference>
<sequence length="845" mass="93596">MSFWDCLNRMIDKGDLDPERGQKALELFDEIEAQNAQNMGDTAADVNAGQRVFDALKFQAREKKRRAAIQNQIGSQRLFEIEGYINGKGEKDPAAGFRALEERDELAGFTNLAGTHDEVLGRANSILAKVLKEYRPTITGGARNPESFRNVVHELFGKNTKDPNAKNFAKSLTQAFEYLRHRFNAAGGRIPKRKDFGMPQTHSKDRLIAAGVDEWQDFIIPRLDPTKMMDPDTGLPMTHLRLDADLSQTFDDIVTIGISRETPSDIIGKRALANKRLDHRQFVFKDSQAWLEYADRFGDGDPFSVAMRHMDSMARDIARMEVFGPNPTAMRGFLKERVMQNASLLDSKKTGRAGFLKTTNSWVAHSKTVLNQADNMHDLFTGDALSPVHDTAAAGMSGFQAFHTGAVLGSAMLSAISDIGFQRMAAGFSKLPQVKLIGNVLKTFAGMGRLERMEAAARMGLITDNMSVVANTQMRYVGEVLGPMVLRRVAHTVLNLSLLSPWTKAGRWGFGMTFYGELAKLAPKGFGKLTPEMRQTFGKYGISGGDWDLMRKTKLYDAARDVDGFKPGAGSLFMIPKMLAENVDIPRAKAMELSNKLSRMVLGETEFAVPSSTLRGRAFLLQGTKPGTSAGLLLRSVSMYKQFAATIINTHVRRALSREGAGGKGLAFANLTITTAVMGALALQLKEIAKGRDPRPMVGENGAAFWEQAILQGGGLGLWGDFILADTNRFGMSFQNQLVGPVGTFIDDVVLKGVVKNTKAAVKGEETQVSKDVVDFMRRYTPGGSLWYARLGYERLILDQLQEQIDPKFKQRVRNRERKYKRDFRQGYWWKAGKPTPQRGPGFGN</sequence>